<keyword evidence="6" id="KW-0732">Signal</keyword>
<evidence type="ECO:0000256" key="2">
    <source>
        <dbReference type="ARBA" id="ARBA00012587"/>
    </source>
</evidence>
<dbReference type="GO" id="GO:0004553">
    <property type="term" value="F:hydrolase activity, hydrolyzing O-glycosyl compounds"/>
    <property type="evidence" value="ECO:0007669"/>
    <property type="project" value="InterPro"/>
</dbReference>
<dbReference type="GO" id="GO:0071555">
    <property type="term" value="P:cell wall organization"/>
    <property type="evidence" value="ECO:0007669"/>
    <property type="project" value="UniProtKB-KW"/>
</dbReference>
<comment type="catalytic activity">
    <reaction evidence="1">
        <text>Exolytic cleavage of the (1-&gt;4)-beta-glycosidic linkage between N-acetylmuramic acid (MurNAc) and N-acetylglucosamine (GlcNAc) residues in peptidoglycan, from either the reducing or the non-reducing ends of the peptidoglycan chains, with concomitant formation of a 1,6-anhydrobond in the MurNAc residue.</text>
        <dbReference type="EC" id="4.2.2.n1"/>
    </reaction>
</comment>
<dbReference type="PANTHER" id="PTHR30124">
    <property type="entry name" value="MEMBRANE-BOUND LYTIC MUREIN TRANSGLYCOSYLASE A"/>
    <property type="match status" value="1"/>
</dbReference>
<dbReference type="InterPro" id="IPR005300">
    <property type="entry name" value="MltA_B"/>
</dbReference>
<name>A0A212KAN3_9PROT</name>
<dbReference type="Pfam" id="PF03562">
    <property type="entry name" value="MltA"/>
    <property type="match status" value="1"/>
</dbReference>
<feature type="chain" id="PRO_5012262053" description="peptidoglycan lytic exotransglycosylase" evidence="6">
    <location>
        <begin position="27"/>
        <end position="393"/>
    </location>
</feature>
<dbReference type="Pfam" id="PF06725">
    <property type="entry name" value="3D"/>
    <property type="match status" value="1"/>
</dbReference>
<evidence type="ECO:0000259" key="7">
    <source>
        <dbReference type="SMART" id="SM00925"/>
    </source>
</evidence>
<evidence type="ECO:0000256" key="4">
    <source>
        <dbReference type="ARBA" id="ARBA00023316"/>
    </source>
</evidence>
<dbReference type="GO" id="GO:0019867">
    <property type="term" value="C:outer membrane"/>
    <property type="evidence" value="ECO:0007669"/>
    <property type="project" value="InterPro"/>
</dbReference>
<keyword evidence="3" id="KW-0456">Lyase</keyword>
<dbReference type="GO" id="GO:0009253">
    <property type="term" value="P:peptidoglycan catabolic process"/>
    <property type="evidence" value="ECO:0007669"/>
    <property type="project" value="TreeGrafter"/>
</dbReference>
<dbReference type="SUPFAM" id="SSF50685">
    <property type="entry name" value="Barwin-like endoglucanases"/>
    <property type="match status" value="1"/>
</dbReference>
<dbReference type="CDD" id="cd14668">
    <property type="entry name" value="mlta_B"/>
    <property type="match status" value="1"/>
</dbReference>
<proteinExistence type="predicted"/>
<dbReference type="InterPro" id="IPR026044">
    <property type="entry name" value="MltA"/>
</dbReference>
<dbReference type="CDD" id="cd14485">
    <property type="entry name" value="mltA_like_LT_A"/>
    <property type="match status" value="1"/>
</dbReference>
<feature type="domain" description="Lytic transglycosylase MltA" evidence="7">
    <location>
        <begin position="148"/>
        <end position="298"/>
    </location>
</feature>
<feature type="signal peptide" evidence="6">
    <location>
        <begin position="1"/>
        <end position="26"/>
    </location>
</feature>
<evidence type="ECO:0000256" key="6">
    <source>
        <dbReference type="SAM" id="SignalP"/>
    </source>
</evidence>
<dbReference type="SMART" id="SM00925">
    <property type="entry name" value="MltA"/>
    <property type="match status" value="1"/>
</dbReference>
<accession>A0A212KAN3</accession>
<dbReference type="GO" id="GO:0008933">
    <property type="term" value="F:peptidoglycan lytic transglycosylase activity"/>
    <property type="evidence" value="ECO:0007669"/>
    <property type="project" value="TreeGrafter"/>
</dbReference>
<dbReference type="EC" id="4.2.2.n1" evidence="2"/>
<dbReference type="Gene3D" id="2.40.40.10">
    <property type="entry name" value="RlpA-like domain"/>
    <property type="match status" value="1"/>
</dbReference>
<dbReference type="GO" id="GO:0009254">
    <property type="term" value="P:peptidoglycan turnover"/>
    <property type="evidence" value="ECO:0007669"/>
    <property type="project" value="InterPro"/>
</dbReference>
<dbReference type="PANTHER" id="PTHR30124:SF0">
    <property type="entry name" value="MEMBRANE-BOUND LYTIC MUREIN TRANSGLYCOSYLASE A"/>
    <property type="match status" value="1"/>
</dbReference>
<evidence type="ECO:0000313" key="8">
    <source>
        <dbReference type="EMBL" id="SBW08753.1"/>
    </source>
</evidence>
<dbReference type="AlphaFoldDB" id="A0A212KAN3"/>
<dbReference type="PROSITE" id="PS51257">
    <property type="entry name" value="PROKAR_LIPOPROTEIN"/>
    <property type="match status" value="1"/>
</dbReference>
<protein>
    <recommendedName>
        <fullName evidence="2">peptidoglycan lytic exotransglycosylase</fullName>
        <ecNumber evidence="2">4.2.2.n1</ecNumber>
    </recommendedName>
    <alternativeName>
        <fullName evidence="5">Murein hydrolase A</fullName>
    </alternativeName>
</protein>
<dbReference type="EMBL" id="FLUO01000001">
    <property type="protein sequence ID" value="SBW08753.1"/>
    <property type="molecule type" value="Genomic_DNA"/>
</dbReference>
<organism evidence="8">
    <name type="scientific">uncultured Alphaproteobacteria bacterium</name>
    <dbReference type="NCBI Taxonomy" id="91750"/>
    <lineage>
        <taxon>Bacteria</taxon>
        <taxon>Pseudomonadati</taxon>
        <taxon>Pseudomonadota</taxon>
        <taxon>Alphaproteobacteria</taxon>
        <taxon>environmental samples</taxon>
    </lineage>
</organism>
<dbReference type="InterPro" id="IPR036908">
    <property type="entry name" value="RlpA-like_sf"/>
</dbReference>
<dbReference type="PIRSF" id="PIRSF019422">
    <property type="entry name" value="MltA"/>
    <property type="match status" value="1"/>
</dbReference>
<keyword evidence="4" id="KW-0961">Cell wall biogenesis/degradation</keyword>
<gene>
    <name evidence="8" type="ORF">KL86APRO_12448</name>
</gene>
<dbReference type="Gene3D" id="2.40.240.50">
    <property type="entry name" value="Barwin-like endoglucanases"/>
    <property type="match status" value="1"/>
</dbReference>
<evidence type="ECO:0000256" key="1">
    <source>
        <dbReference type="ARBA" id="ARBA00001420"/>
    </source>
</evidence>
<evidence type="ECO:0000256" key="3">
    <source>
        <dbReference type="ARBA" id="ARBA00023239"/>
    </source>
</evidence>
<sequence>MWNPDRRFRPGRVVPALLLLLTAACAQPQPQAVAPAKPAPAPAPSGGVVVSAVGYEALPGWKADAVNEALPALARSCAALAKKPPTATVGQGPLARPAAEWQRACATLPAAAAPEAARQAIARVFTPWRVAFADGNPDGLFTGYYEAELNGSLFKSPRYAYPVYGRPVDLVERGEGAARTVGRLRDGRIEPYPARTEIETGGIADVAPVLFWVDSAVDLHIAQIQGSTEVRLADGRTFRIGYAGNNGRPFKGLGRILIDHGYLPPGQATMPDIRAWLHANPNLAQSLMQENPRYIFFRPIEGDGPVGAMGVPLTPRRSLAVDPTVVPLGAPVWLDSVDPDGKPLKRLMVAQDIGSAIKGAVRGDFFWGSGDPALAYAGRMKSTGRYFVLVPSR</sequence>
<evidence type="ECO:0000256" key="5">
    <source>
        <dbReference type="ARBA" id="ARBA00030918"/>
    </source>
</evidence>
<reference evidence="8" key="1">
    <citation type="submission" date="2016-04" db="EMBL/GenBank/DDBJ databases">
        <authorList>
            <person name="Evans L.H."/>
            <person name="Alamgir A."/>
            <person name="Owens N."/>
            <person name="Weber N.D."/>
            <person name="Virtaneva K."/>
            <person name="Barbian K."/>
            <person name="Babar A."/>
            <person name="Rosenke K."/>
        </authorList>
    </citation>
    <scope>NUCLEOTIDE SEQUENCE</scope>
    <source>
        <strain evidence="8">86</strain>
    </source>
</reference>
<dbReference type="InterPro" id="IPR010611">
    <property type="entry name" value="3D_dom"/>
</dbReference>